<dbReference type="NCBIfam" id="TIGR01764">
    <property type="entry name" value="excise"/>
    <property type="match status" value="1"/>
</dbReference>
<name>A0A4V6NR01_9PSEU</name>
<proteinExistence type="predicted"/>
<comment type="caution">
    <text evidence="2">The sequence shown here is derived from an EMBL/GenBank/DDBJ whole genome shotgun (WGS) entry which is preliminary data.</text>
</comment>
<organism evidence="2 3">
    <name type="scientific">Tamaricihabitans halophyticus</name>
    <dbReference type="NCBI Taxonomy" id="1262583"/>
    <lineage>
        <taxon>Bacteria</taxon>
        <taxon>Bacillati</taxon>
        <taxon>Actinomycetota</taxon>
        <taxon>Actinomycetes</taxon>
        <taxon>Pseudonocardiales</taxon>
        <taxon>Pseudonocardiaceae</taxon>
        <taxon>Tamaricihabitans</taxon>
    </lineage>
</organism>
<keyword evidence="3" id="KW-1185">Reference proteome</keyword>
<dbReference type="OrthoDB" id="3789542at2"/>
<dbReference type="InterPro" id="IPR010093">
    <property type="entry name" value="SinI_DNA-bd"/>
</dbReference>
<feature type="domain" description="Helix-turn-helix" evidence="1">
    <location>
        <begin position="19"/>
        <end position="66"/>
    </location>
</feature>
<evidence type="ECO:0000313" key="2">
    <source>
        <dbReference type="EMBL" id="TCP40666.1"/>
    </source>
</evidence>
<protein>
    <submittedName>
        <fullName evidence="2">Excisionase family DNA binding protein</fullName>
    </submittedName>
</protein>
<dbReference type="InterPro" id="IPR041657">
    <property type="entry name" value="HTH_17"/>
</dbReference>
<reference evidence="2 3" key="1">
    <citation type="submission" date="2019-03" db="EMBL/GenBank/DDBJ databases">
        <title>Genomic Encyclopedia of Type Strains, Phase IV (KMG-IV): sequencing the most valuable type-strain genomes for metagenomic binning, comparative biology and taxonomic classification.</title>
        <authorList>
            <person name="Goeker M."/>
        </authorList>
    </citation>
    <scope>NUCLEOTIDE SEQUENCE [LARGE SCALE GENOMIC DNA]</scope>
    <source>
        <strain evidence="2 3">DSM 45765</strain>
    </source>
</reference>
<sequence>MNRAPTDITPTPAEQPRELLTVVAAAERLSIGRTTMYGLIKDGHITTVHVGHLRRVPADALTAYIEHLTASQQAA</sequence>
<dbReference type="Proteomes" id="UP000294911">
    <property type="component" value="Unassembled WGS sequence"/>
</dbReference>
<accession>A0A4V6NR01</accession>
<dbReference type="GO" id="GO:0003677">
    <property type="term" value="F:DNA binding"/>
    <property type="evidence" value="ECO:0007669"/>
    <property type="project" value="InterPro"/>
</dbReference>
<dbReference type="Pfam" id="PF12728">
    <property type="entry name" value="HTH_17"/>
    <property type="match status" value="1"/>
</dbReference>
<dbReference type="EMBL" id="SLXQ01000029">
    <property type="protein sequence ID" value="TCP40666.1"/>
    <property type="molecule type" value="Genomic_DNA"/>
</dbReference>
<dbReference type="AlphaFoldDB" id="A0A4V6NR01"/>
<evidence type="ECO:0000259" key="1">
    <source>
        <dbReference type="Pfam" id="PF12728"/>
    </source>
</evidence>
<evidence type="ECO:0000313" key="3">
    <source>
        <dbReference type="Proteomes" id="UP000294911"/>
    </source>
</evidence>
<gene>
    <name evidence="2" type="ORF">EV191_1291</name>
</gene>